<evidence type="ECO:0000313" key="1">
    <source>
        <dbReference type="EMBL" id="AFK56011.1"/>
    </source>
</evidence>
<dbReference type="HOGENOM" id="CLU_175462_1_0_5"/>
<protein>
    <submittedName>
        <fullName evidence="1">Phage Tail Protein X</fullName>
    </submittedName>
</protein>
<sequence length="75" mass="8335">MTTLYRTIDGDVLDRICWRHYGRHDVVAEVLAANPGLAAKGPVYPANLAVLLPDLPRATAGRTIPVARERVRLWD</sequence>
<keyword evidence="2" id="KW-1185">Reference proteome</keyword>
<name>I3TTC3_TISMK</name>
<dbReference type="Proteomes" id="UP000005258">
    <property type="component" value="Plasmid pTM2"/>
</dbReference>
<keyword evidence="1" id="KW-0614">Plasmid</keyword>
<evidence type="ECO:0000313" key="2">
    <source>
        <dbReference type="Proteomes" id="UP000005258"/>
    </source>
</evidence>
<dbReference type="Pfam" id="PF05489">
    <property type="entry name" value="Phage_tail_X"/>
    <property type="match status" value="1"/>
</dbReference>
<geneLocation type="plasmid" evidence="1 2">
    <name>pTM2</name>
</geneLocation>
<dbReference type="KEGG" id="tmo:TMO_b0003"/>
<proteinExistence type="predicted"/>
<accession>I3TTC3</accession>
<dbReference type="AlphaFoldDB" id="I3TTC3"/>
<dbReference type="EMBL" id="CP003238">
    <property type="protein sequence ID" value="AFK56011.1"/>
    <property type="molecule type" value="Genomic_DNA"/>
</dbReference>
<reference evidence="1 2" key="1">
    <citation type="journal article" date="2012" name="J. Am. Chem. Soc.">
        <title>Bacterial biosynthesis and maturation of the didemnin anti-cancer agents.</title>
        <authorList>
            <person name="Xu Y."/>
            <person name="Kersten R.D."/>
            <person name="Nam S.J."/>
            <person name="Lu L."/>
            <person name="Al-Suwailem A.M."/>
            <person name="Zheng H."/>
            <person name="Fenical W."/>
            <person name="Dorrestein P.C."/>
            <person name="Moore B.S."/>
            <person name="Qian P.Y."/>
        </authorList>
    </citation>
    <scope>NUCLEOTIDE SEQUENCE [LARGE SCALE GENOMIC DNA]</scope>
    <source>
        <strain evidence="1 2">KA081020-065</strain>
    </source>
</reference>
<dbReference type="RefSeq" id="WP_014752764.1">
    <property type="nucleotide sequence ID" value="NC_017966.1"/>
</dbReference>
<gene>
    <name evidence="1" type="ordered locus">TMO_b0003</name>
</gene>
<dbReference type="InterPro" id="IPR008861">
    <property type="entry name" value="GpX-like"/>
</dbReference>
<organism evidence="1 2">
    <name type="scientific">Tistrella mobilis (strain KA081020-065)</name>
    <dbReference type="NCBI Taxonomy" id="1110502"/>
    <lineage>
        <taxon>Bacteria</taxon>
        <taxon>Pseudomonadati</taxon>
        <taxon>Pseudomonadota</taxon>
        <taxon>Alphaproteobacteria</taxon>
        <taxon>Geminicoccales</taxon>
        <taxon>Geminicoccaceae</taxon>
        <taxon>Tistrella</taxon>
    </lineage>
</organism>